<feature type="domain" description="Epg5-like TPR" evidence="15">
    <location>
        <begin position="1124"/>
        <end position="1285"/>
    </location>
</feature>
<feature type="compositionally biased region" description="Polar residues" evidence="12">
    <location>
        <begin position="2537"/>
        <end position="2548"/>
    </location>
</feature>
<dbReference type="GO" id="GO:0005737">
    <property type="term" value="C:cytoplasm"/>
    <property type="evidence" value="ECO:0007669"/>
    <property type="project" value="TreeGrafter"/>
</dbReference>
<evidence type="ECO:0000256" key="7">
    <source>
        <dbReference type="ARBA" id="ARBA00023006"/>
    </source>
</evidence>
<evidence type="ECO:0000256" key="10">
    <source>
        <dbReference type="ARBA" id="ARBA00023328"/>
    </source>
</evidence>
<evidence type="ECO:0000256" key="3">
    <source>
        <dbReference type="ARBA" id="ARBA00010948"/>
    </source>
</evidence>
<evidence type="ECO:0000256" key="11">
    <source>
        <dbReference type="SAM" id="Coils"/>
    </source>
</evidence>
<dbReference type="PANTHER" id="PTHR31139">
    <property type="entry name" value="ECTOPIC P GRANULES PROTEIN 5 HOMOLOG"/>
    <property type="match status" value="1"/>
</dbReference>
<accession>A0A8S1HHS8</accession>
<feature type="coiled-coil region" evidence="11">
    <location>
        <begin position="2487"/>
        <end position="2524"/>
    </location>
</feature>
<comment type="subcellular location">
    <subcellularLocation>
        <location evidence="1">Chromosome</location>
        <location evidence="1">Centromere</location>
    </subcellularLocation>
</comment>
<keyword evidence="4" id="KW-0158">Chromosome</keyword>
<evidence type="ECO:0000313" key="16">
    <source>
        <dbReference type="EMBL" id="CAD6195314.1"/>
    </source>
</evidence>
<evidence type="ECO:0008006" key="18">
    <source>
        <dbReference type="Google" id="ProtNLM"/>
    </source>
</evidence>
<reference evidence="16" key="1">
    <citation type="submission" date="2020-10" db="EMBL/GenBank/DDBJ databases">
        <authorList>
            <person name="Kikuchi T."/>
        </authorList>
    </citation>
    <scope>NUCLEOTIDE SEQUENCE</scope>
    <source>
        <strain evidence="16">NKZ352</strain>
    </source>
</reference>
<feature type="compositionally biased region" description="Basic and acidic residues" evidence="12">
    <location>
        <begin position="2525"/>
        <end position="2536"/>
    </location>
</feature>
<feature type="compositionally biased region" description="Basic and acidic residues" evidence="12">
    <location>
        <begin position="2693"/>
        <end position="2709"/>
    </location>
</feature>
<keyword evidence="10" id="KW-0137">Centromere</keyword>
<dbReference type="GO" id="GO:0031262">
    <property type="term" value="C:Ndc80 complex"/>
    <property type="evidence" value="ECO:0007669"/>
    <property type="project" value="InterPro"/>
</dbReference>
<dbReference type="GO" id="GO:0051301">
    <property type="term" value="P:cell division"/>
    <property type="evidence" value="ECO:0007669"/>
    <property type="project" value="UniProtKB-KW"/>
</dbReference>
<dbReference type="InterPro" id="IPR005549">
    <property type="entry name" value="Kinetochore_Nuf2_N"/>
</dbReference>
<sequence>MSELVRPKKPPKVAKAAETAFTHNDESSTRPTVVQGFRFPDVPAHHPSKIVRPEPSASPEPEEQVLSDVEEENPSSSDRMLPRRAAPLPPSVVRTPPPLPPRNLIFPRSKSVQSAEASVEAASIEPSSSNVARYPTVPELAELPAYSAVVEPPPPYSFREAGLAHSQSVNAIPQKIRSGVALAEAPSLYPAIEDLVFERDRHGLLTEAELLHFYHNPLYEAADQFVDNFVEAQELPNESGPLFKLLKRLKALCEQMVISQINEKENTEALQVCLRECWQIQQQFVDTRGKCLENNDGSGRGGYQSTVAQRERIEELRKLLTANRSNLLDHMLCEESMFRSIALQVQWEVIVINNQFMSHNHLNVQSAPCLVETSAKSPMHTTLRNALSDLFYFLRFPRMPKRFSETLIQWASELVSVLNMRQSCEDGIFLLSHLLRLPSPHGEWSAPLVQTFVQSPTPAKMKVDYCLALLSHMLIPIKGREKFLRHVAQSEKDESSWAILGNDDVDEQEEFSFVTLNETDLTTLFDQIPISELYSIAYLHVSSSSSDKASQFVSLVAFQLLLMKILDNGLTTYARPGYKMFCKQIGNSLRQSVREICVHWQLAKNMLRPSEADQLQKEVDRVVLLALNYLVNRDSGGLWQFIVDLPYDSVSEECRNRCEMVLRSTKKLTIHEIYETPLSEVVSACKAMRLKARADVLGPQDAVFLVNSLAAIAATSVADMTSFLKEIIDVCFCEDSSREVLYKVGGEAIGQLLARRPSALDQLLSIIDRNLQHMDNYAINVLSSAQLSECRISHPILIILGKWLINNPPEHAANRLARRVLSSLYWGPAADGSTLWLDADTHSICAETVVKAHSVHCSRSNGMIAKSVRQITKLASKVGDAETHFQQFCWDILVKLKLSHSINASFSVQNDLTAHYVQIVQSYEESVETYLDKAIPLLSDLVQSGSAVACIVLISRFIARHYTKVDVFFGEKTWLDVFERILHVDQLSYALQWLSGPSSTPTPIVRLISSGISYYSSRLDSTRDFIRSWVQLLCSKRNDWNEDQVTYQILGTVVRIAFINDPKHLFGIPELLQEVYMQKLETARDTNRGLLSVFSGDRPPPPLVPTSMFGVAPFATYLMLLVEQKAFRSFYNHFFDALGKKEKLTLEAAVKKAANKSSQALPLLRLSVFRWAEFVGFCKDSAVLPLVLQQLSIEVFSLRTANGKPTLFSRRLLDDPQATPLMESLKSSLESATVETKGLARAVSGWIFSKHDVMRTGFDFSVFDLDYLLQLIISGDLNIWMDFLNMADFNSEEFNEQKLYASTCHLNPKIASTNHLRLNMSSPRMISTARGFPTLPKHPGLPQAPSVEVSLLMQHHAVSKLAEPFLKSLNSLANQYVAGNDKISSDDSSYHELVSVLYTPVQQTIPVEIRCGMSCRQPRNTTVQVQPHVFSQTVDAQMTSNREKRAVVWNELTSGVTDKAAVATASLEHLASLIARLAASCPSQQRNSAQLTGRNLLYLMTSSVGDNELLFPVASESYQQSLFALAEEFVRFRPEEQLPVMRLVLDGFVLSDPLIESFTPEVLSPNDLCSVYTTLSESVRLPERSQRALKLLARLGMEQTAANLPAHQFSSLLPIAFANLASQPDSAAQLHVLCLQHVVFFVFHHFPSNFPAGLQLALDGCNTNSTPTSLLRTFVDRLGAANFTQVKPDYQLGAEKALQCAGILTEKLVEARKRLPAMYSVWARYFDSLTRLAQLFLYVPVRNDFRPTAPIYELQSDLSNVFSRVVALFSPVIAPFTPSQPPFSPSHEADAVLALERFTELLNSLPHNSVIPPGMQNLQSLVWQYYHEKISNLTHGTAHYYGVIERQFANLNWNCLWPSPRGLEAMEECLWNRSVDCAPFVGQMVVRVPWKNIISTQVPELQRPSYLATLLSVLVRLISKQSNYTTFRATLLELFKSLSARTDWSTVSAEQADNLARIVSSCLPSDALSNPVDLVAVFQIIWRKVCGFTPRETYSAEVLIKQVTWLRTECSLLLKCDVAAAPAAYNSLISDVNSVASQHSNLRSFCAVTRELNAFWTNIPDERFGEALVKVWTEYISANVTSPLVLTSLNTLVGSLSLDQLTTALKLLEKTLHVYFHRPEASWAELVQWINFPLATLKSVQSYLICVPTSENKVHTLMLTLRVFLDCTPQSDEVFFALHNYVISLKPKHISDEPAFVAVLARLLQWSARRFPSLPATLPLREDLLPPLIRWLGKSSKDDSSFFTTLISSKKTAHSPKLRILMQILELYLTQQTLGEGKRPRCDPNAPVLNSRIQTLRDLSNTKANQSMAPAFNAATVFFVQIDIHNISSAHRLLISAATNTFHDHMTTANGFNIPVLDIQTIVNHLAFLEVDVCADDIKNPRPQKVQIIFRAFCIKVFEIEESKLTHLPLTLELPSGFDPELHARSSPLAILYAILSCLMDFSGGKLSITMCDLINPEPRQIRQLMSLLADFSIFLGTANEVFRTTSSEFENQRVELENKTEKIQQLEQRKQEMLFEREATKRREHELLSKRDEKNQTQSERLSSEIVSSPERVTREMRENKLKIKETSENRNTARNELEHLRQCGDRFKVFENAMELMEKDIKVVCGEKEELKSLREEREVFEHEHSETLRQLDQLKLTNKASEATAEDAREAHKAAFASHEQRKEDLQHRAHDLKNEIQSMNSKQPAISSETEKKRRELHAMKNEKSRVTRAVHEEISEYVNKSEIFAQKYEKKKIEYAEMVKTFEDAVMSLKYALCRPIEESSIRDISCTFDNV</sequence>
<feature type="coiled-coil region" evidence="11">
    <location>
        <begin position="2558"/>
        <end position="2585"/>
    </location>
</feature>
<evidence type="ECO:0000256" key="6">
    <source>
        <dbReference type="ARBA" id="ARBA00022776"/>
    </source>
</evidence>
<evidence type="ECO:0000256" key="5">
    <source>
        <dbReference type="ARBA" id="ARBA00022618"/>
    </source>
</evidence>
<feature type="region of interest" description="Disordered" evidence="12">
    <location>
        <begin position="1"/>
        <end position="101"/>
    </location>
</feature>
<feature type="region of interest" description="Disordered" evidence="12">
    <location>
        <begin position="2525"/>
        <end position="2557"/>
    </location>
</feature>
<dbReference type="Pfam" id="PF03800">
    <property type="entry name" value="Nuf2"/>
    <property type="match status" value="1"/>
</dbReference>
<dbReference type="Pfam" id="PF26103">
    <property type="entry name" value="TPR_Epg5"/>
    <property type="match status" value="1"/>
</dbReference>
<evidence type="ECO:0000256" key="9">
    <source>
        <dbReference type="ARBA" id="ARBA00023306"/>
    </source>
</evidence>
<evidence type="ECO:0000256" key="4">
    <source>
        <dbReference type="ARBA" id="ARBA00022454"/>
    </source>
</evidence>
<dbReference type="Gene3D" id="1.10.418.60">
    <property type="entry name" value="Ncd80 complex, Nuf2 subunit"/>
    <property type="match status" value="1"/>
</dbReference>
<dbReference type="OrthoDB" id="75419at2759"/>
<gene>
    <name evidence="16" type="ORF">CAUJ_LOCUS11233</name>
</gene>
<dbReference type="InterPro" id="IPR038275">
    <property type="entry name" value="Nuf2_N_sf"/>
</dbReference>
<evidence type="ECO:0000259" key="14">
    <source>
        <dbReference type="Pfam" id="PF26103"/>
    </source>
</evidence>
<evidence type="ECO:0000256" key="1">
    <source>
        <dbReference type="ARBA" id="ARBA00004584"/>
    </source>
</evidence>
<dbReference type="EMBL" id="CAJGYM010000053">
    <property type="protein sequence ID" value="CAD6195314.1"/>
    <property type="molecule type" value="Genomic_DNA"/>
</dbReference>
<feature type="compositionally biased region" description="Polar residues" evidence="12">
    <location>
        <begin position="2679"/>
        <end position="2692"/>
    </location>
</feature>
<evidence type="ECO:0000256" key="8">
    <source>
        <dbReference type="ARBA" id="ARBA00023054"/>
    </source>
</evidence>
<feature type="compositionally biased region" description="Acidic residues" evidence="12">
    <location>
        <begin position="60"/>
        <end position="73"/>
    </location>
</feature>
<evidence type="ECO:0000256" key="12">
    <source>
        <dbReference type="SAM" id="MobiDB-lite"/>
    </source>
</evidence>
<keyword evidence="17" id="KW-1185">Reference proteome</keyword>
<keyword evidence="8 11" id="KW-0175">Coiled coil</keyword>
<keyword evidence="7" id="KW-0072">Autophagy</keyword>
<keyword evidence="5" id="KW-0132">Cell division</keyword>
<protein>
    <recommendedName>
        <fullName evidence="18">Ectopic P granules protein 5 homolog</fullName>
    </recommendedName>
</protein>
<evidence type="ECO:0000313" key="17">
    <source>
        <dbReference type="Proteomes" id="UP000835052"/>
    </source>
</evidence>
<evidence type="ECO:0000259" key="15">
    <source>
        <dbReference type="Pfam" id="PF26573"/>
    </source>
</evidence>
<feature type="compositionally biased region" description="Pro residues" evidence="12">
    <location>
        <begin position="87"/>
        <end position="101"/>
    </location>
</feature>
<dbReference type="InterPro" id="IPR051436">
    <property type="entry name" value="Autophagy-related_EPG5"/>
</dbReference>
<dbReference type="InterPro" id="IPR059030">
    <property type="entry name" value="TPR_Epg5_mid"/>
</dbReference>
<dbReference type="GO" id="GO:0097352">
    <property type="term" value="P:autophagosome maturation"/>
    <property type="evidence" value="ECO:0007669"/>
    <property type="project" value="TreeGrafter"/>
</dbReference>
<keyword evidence="6" id="KW-0498">Mitosis</keyword>
<comment type="similarity">
    <text evidence="2">Belongs to the NUF2 family.</text>
</comment>
<keyword evidence="9" id="KW-0131">Cell cycle</keyword>
<feature type="domain" description="Kinetochore protein Nuf2 N-terminal" evidence="13">
    <location>
        <begin position="2353"/>
        <end position="2489"/>
    </location>
</feature>
<comment type="caution">
    <text evidence="16">The sequence shown here is derived from an EMBL/GenBank/DDBJ whole genome shotgun (WGS) entry which is preliminary data.</text>
</comment>
<dbReference type="InterPro" id="IPR058750">
    <property type="entry name" value="TPR_Epg5"/>
</dbReference>
<name>A0A8S1HHS8_9PELO</name>
<evidence type="ECO:0000256" key="2">
    <source>
        <dbReference type="ARBA" id="ARBA00005498"/>
    </source>
</evidence>
<organism evidence="16 17">
    <name type="scientific">Caenorhabditis auriculariae</name>
    <dbReference type="NCBI Taxonomy" id="2777116"/>
    <lineage>
        <taxon>Eukaryota</taxon>
        <taxon>Metazoa</taxon>
        <taxon>Ecdysozoa</taxon>
        <taxon>Nematoda</taxon>
        <taxon>Chromadorea</taxon>
        <taxon>Rhabditida</taxon>
        <taxon>Rhabditina</taxon>
        <taxon>Rhabditomorpha</taxon>
        <taxon>Rhabditoidea</taxon>
        <taxon>Rhabditidae</taxon>
        <taxon>Peloderinae</taxon>
        <taxon>Caenorhabditis</taxon>
    </lineage>
</organism>
<dbReference type="Pfam" id="PF26573">
    <property type="entry name" value="TPR_Epg5_2"/>
    <property type="match status" value="1"/>
</dbReference>
<dbReference type="Proteomes" id="UP000835052">
    <property type="component" value="Unassembled WGS sequence"/>
</dbReference>
<feature type="region of interest" description="Disordered" evidence="12">
    <location>
        <begin position="2679"/>
        <end position="2709"/>
    </location>
</feature>
<comment type="similarity">
    <text evidence="3">Belongs to the EPG5 family.</text>
</comment>
<proteinExistence type="inferred from homology"/>
<feature type="domain" description="Epg5-like central TPR repeats" evidence="14">
    <location>
        <begin position="1534"/>
        <end position="1890"/>
    </location>
</feature>
<dbReference type="PANTHER" id="PTHR31139:SF4">
    <property type="entry name" value="ECTOPIC P GRANULES PROTEIN 5 HOMOLOG"/>
    <property type="match status" value="1"/>
</dbReference>
<evidence type="ECO:0000259" key="13">
    <source>
        <dbReference type="Pfam" id="PF03800"/>
    </source>
</evidence>